<evidence type="ECO:0000313" key="2">
    <source>
        <dbReference type="Proteomes" id="UP001240639"/>
    </source>
</evidence>
<accession>A0ABT9HKC7</accession>
<dbReference type="Proteomes" id="UP001240639">
    <property type="component" value="Unassembled WGS sequence"/>
</dbReference>
<comment type="caution">
    <text evidence="1">The sequence shown here is derived from an EMBL/GenBank/DDBJ whole genome shotgun (WGS) entry which is preliminary data.</text>
</comment>
<dbReference type="RefSeq" id="WP_305931106.1">
    <property type="nucleotide sequence ID" value="NZ_JAVAIM010000001.1"/>
</dbReference>
<dbReference type="EMBL" id="JAVAIM010000001">
    <property type="protein sequence ID" value="MDP4573610.1"/>
    <property type="molecule type" value="Genomic_DNA"/>
</dbReference>
<keyword evidence="2" id="KW-1185">Reference proteome</keyword>
<organism evidence="1 2">
    <name type="scientific">Qipengyuania profundimaris</name>
    <dbReference type="NCBI Taxonomy" id="3067652"/>
    <lineage>
        <taxon>Bacteria</taxon>
        <taxon>Pseudomonadati</taxon>
        <taxon>Pseudomonadota</taxon>
        <taxon>Alphaproteobacteria</taxon>
        <taxon>Sphingomonadales</taxon>
        <taxon>Erythrobacteraceae</taxon>
        <taxon>Qipengyuania</taxon>
    </lineage>
</organism>
<proteinExistence type="predicted"/>
<protein>
    <submittedName>
        <fullName evidence="1">Uncharacterized protein</fullName>
    </submittedName>
</protein>
<name>A0ABT9HKC7_9SPHN</name>
<gene>
    <name evidence="1" type="ORF">Q9K02_00470</name>
</gene>
<sequence>MDAHLELTQILEDTMEWVLDTRMNFDHVYSKWSSQGDLLAQLNEHISDAHEKTADFGKLFMLFAPTAGLCEIVTTDSSIKRYMVLAARFDDWYASVRPV</sequence>
<evidence type="ECO:0000313" key="1">
    <source>
        <dbReference type="EMBL" id="MDP4573610.1"/>
    </source>
</evidence>
<reference evidence="1 2" key="1">
    <citation type="submission" date="2023-08" db="EMBL/GenBank/DDBJ databases">
        <title>genomic of G39.</title>
        <authorList>
            <person name="Wang Y."/>
        </authorList>
    </citation>
    <scope>NUCLEOTIDE SEQUENCE [LARGE SCALE GENOMIC DNA]</scope>
    <source>
        <strain evidence="1 2">G39</strain>
    </source>
</reference>